<proteinExistence type="inferred from homology"/>
<keyword evidence="6 8" id="KW-1133">Transmembrane helix</keyword>
<feature type="transmembrane region" description="Helical" evidence="8">
    <location>
        <begin position="110"/>
        <end position="127"/>
    </location>
</feature>
<evidence type="ECO:0000256" key="3">
    <source>
        <dbReference type="ARBA" id="ARBA00022448"/>
    </source>
</evidence>
<feature type="transmembrane region" description="Helical" evidence="8">
    <location>
        <begin position="369"/>
        <end position="388"/>
    </location>
</feature>
<feature type="transmembrane region" description="Helical" evidence="8">
    <location>
        <begin position="12"/>
        <end position="30"/>
    </location>
</feature>
<gene>
    <name evidence="9" type="ORF">H9704_12875</name>
</gene>
<comment type="caution">
    <text evidence="9">The sequence shown here is derived from an EMBL/GenBank/DDBJ whole genome shotgun (WGS) entry which is preliminary data.</text>
</comment>
<reference evidence="9" key="2">
    <citation type="submission" date="2021-04" db="EMBL/GenBank/DDBJ databases">
        <authorList>
            <person name="Gilroy R."/>
        </authorList>
    </citation>
    <scope>NUCLEOTIDE SEQUENCE</scope>
    <source>
        <strain evidence="9">CHK180-15479</strain>
    </source>
</reference>
<keyword evidence="3 8" id="KW-0813">Transport</keyword>
<dbReference type="InterPro" id="IPR001463">
    <property type="entry name" value="Na/Ala_symport"/>
</dbReference>
<evidence type="ECO:0000313" key="9">
    <source>
        <dbReference type="EMBL" id="HJC07016.1"/>
    </source>
</evidence>
<dbReference type="PANTHER" id="PTHR30330:SF3">
    <property type="entry name" value="TRANSCRIPTIONAL REGULATOR, LRP FAMILY"/>
    <property type="match status" value="1"/>
</dbReference>
<feature type="transmembrane region" description="Helical" evidence="8">
    <location>
        <begin position="409"/>
        <end position="432"/>
    </location>
</feature>
<evidence type="ECO:0000256" key="8">
    <source>
        <dbReference type="RuleBase" id="RU363064"/>
    </source>
</evidence>
<accession>A0A9D2N3Q2</accession>
<protein>
    <submittedName>
        <fullName evidence="9">Amino acid carrier protein</fullName>
    </submittedName>
</protein>
<feature type="transmembrane region" description="Helical" evidence="8">
    <location>
        <begin position="83"/>
        <end position="104"/>
    </location>
</feature>
<evidence type="ECO:0000256" key="6">
    <source>
        <dbReference type="ARBA" id="ARBA00022989"/>
    </source>
</evidence>
<evidence type="ECO:0000256" key="1">
    <source>
        <dbReference type="ARBA" id="ARBA00004651"/>
    </source>
</evidence>
<evidence type="ECO:0000256" key="7">
    <source>
        <dbReference type="ARBA" id="ARBA00023136"/>
    </source>
</evidence>
<keyword evidence="7 8" id="KW-0472">Membrane</keyword>
<evidence type="ECO:0000313" key="10">
    <source>
        <dbReference type="Proteomes" id="UP000823910"/>
    </source>
</evidence>
<reference evidence="9" key="1">
    <citation type="journal article" date="2021" name="PeerJ">
        <title>Extensive microbial diversity within the chicken gut microbiome revealed by metagenomics and culture.</title>
        <authorList>
            <person name="Gilroy R."/>
            <person name="Ravi A."/>
            <person name="Getino M."/>
            <person name="Pursley I."/>
            <person name="Horton D.L."/>
            <person name="Alikhan N.F."/>
            <person name="Baker D."/>
            <person name="Gharbi K."/>
            <person name="Hall N."/>
            <person name="Watson M."/>
            <person name="Adriaenssens E.M."/>
            <person name="Foster-Nyarko E."/>
            <person name="Jarju S."/>
            <person name="Secka A."/>
            <person name="Antonio M."/>
            <person name="Oren A."/>
            <person name="Chaudhuri R.R."/>
            <person name="La Ragione R."/>
            <person name="Hildebrand F."/>
            <person name="Pallen M.J."/>
        </authorList>
    </citation>
    <scope>NUCLEOTIDE SEQUENCE</scope>
    <source>
        <strain evidence="9">CHK180-15479</strain>
    </source>
</reference>
<feature type="transmembrane region" description="Helical" evidence="8">
    <location>
        <begin position="438"/>
        <end position="457"/>
    </location>
</feature>
<comment type="similarity">
    <text evidence="2 8">Belongs to the alanine or glycine:cation symporter (AGCS) (TC 2.A.25) family.</text>
</comment>
<feature type="transmembrane region" description="Helical" evidence="8">
    <location>
        <begin position="226"/>
        <end position="246"/>
    </location>
</feature>
<comment type="subcellular location">
    <subcellularLocation>
        <location evidence="1 8">Cell membrane</location>
        <topology evidence="1 8">Multi-pass membrane protein</topology>
    </subcellularLocation>
</comment>
<feature type="transmembrane region" description="Helical" evidence="8">
    <location>
        <begin position="190"/>
        <end position="214"/>
    </location>
</feature>
<dbReference type="PROSITE" id="PS00873">
    <property type="entry name" value="NA_ALANINE_SYMP"/>
    <property type="match status" value="1"/>
</dbReference>
<keyword evidence="8" id="KW-0769">Symport</keyword>
<name>A0A9D2N3Q2_9FIRM</name>
<dbReference type="GO" id="GO:0005886">
    <property type="term" value="C:plasma membrane"/>
    <property type="evidence" value="ECO:0007669"/>
    <property type="project" value="UniProtKB-SubCell"/>
</dbReference>
<dbReference type="Proteomes" id="UP000823910">
    <property type="component" value="Unassembled WGS sequence"/>
</dbReference>
<dbReference type="NCBIfam" id="TIGR00835">
    <property type="entry name" value="agcS"/>
    <property type="match status" value="1"/>
</dbReference>
<dbReference type="GO" id="GO:0005283">
    <property type="term" value="F:amino acid:sodium symporter activity"/>
    <property type="evidence" value="ECO:0007669"/>
    <property type="project" value="InterPro"/>
</dbReference>
<dbReference type="Gene3D" id="1.20.1740.10">
    <property type="entry name" value="Amino acid/polyamine transporter I"/>
    <property type="match status" value="1"/>
</dbReference>
<evidence type="ECO:0000256" key="4">
    <source>
        <dbReference type="ARBA" id="ARBA00022475"/>
    </source>
</evidence>
<evidence type="ECO:0000256" key="5">
    <source>
        <dbReference type="ARBA" id="ARBA00022692"/>
    </source>
</evidence>
<dbReference type="PRINTS" id="PR00175">
    <property type="entry name" value="NAALASMPORT"/>
</dbReference>
<feature type="transmembrane region" description="Helical" evidence="8">
    <location>
        <begin position="252"/>
        <end position="275"/>
    </location>
</feature>
<feature type="transmembrane region" description="Helical" evidence="8">
    <location>
        <begin position="163"/>
        <end position="184"/>
    </location>
</feature>
<keyword evidence="4 8" id="KW-1003">Cell membrane</keyword>
<sequence length="466" mass="49797">MAGMLEHIHRMVWGPWTLAVFLGVGIYFSIRFGFFQVRGFCFWWSATAGSLFKGENNRADTRQGGRRDSEGERAGAVSQLQSVCTALAATVGTGNIAGVATALAAGGPGALFWMWISAFIGMITAYGETALGIRYRRGDGRGGFLCGPFVYIEQGLGMRGMGLLYGFLCLMCSFGMGSMVQANAALGTMAYAWNVPILPGGILFTALLGLVIVGGIRRIGKVAEKMMPAVSGIYILFCLLVILSSADRIPAVLRAVFSAAFEPGSAAGGVGGYMISRGMRYGISRGVFSNEAGLGTLAILHGAADRADPKQQGMWAMFEVFFDTVILCTLTGLVILCVAGTEPGANPYQGAALAAWCFQRRLGAAGEHLASASVVVFAFATAMAWYYMGKQAACYLAGGFRRGIFEQRIYPVLFLGAVFAGSQAQLNLVWLLSDIWNGLMAFPNLTALLFLCGEIELPDWKRKKEN</sequence>
<keyword evidence="5 8" id="KW-0812">Transmembrane</keyword>
<evidence type="ECO:0000256" key="2">
    <source>
        <dbReference type="ARBA" id="ARBA00009261"/>
    </source>
</evidence>
<dbReference type="PANTHER" id="PTHR30330">
    <property type="entry name" value="AGSS FAMILY TRANSPORTER, SODIUM-ALANINE"/>
    <property type="match status" value="1"/>
</dbReference>
<feature type="transmembrane region" description="Helical" evidence="8">
    <location>
        <begin position="320"/>
        <end position="341"/>
    </location>
</feature>
<organism evidence="9 10">
    <name type="scientific">Candidatus Enterocloster excrementipullorum</name>
    <dbReference type="NCBI Taxonomy" id="2838559"/>
    <lineage>
        <taxon>Bacteria</taxon>
        <taxon>Bacillati</taxon>
        <taxon>Bacillota</taxon>
        <taxon>Clostridia</taxon>
        <taxon>Lachnospirales</taxon>
        <taxon>Lachnospiraceae</taxon>
        <taxon>Enterocloster</taxon>
    </lineage>
</organism>
<dbReference type="EMBL" id="DWWT01000068">
    <property type="protein sequence ID" value="HJC07016.1"/>
    <property type="molecule type" value="Genomic_DNA"/>
</dbReference>
<dbReference type="Pfam" id="PF01235">
    <property type="entry name" value="Na_Ala_symp"/>
    <property type="match status" value="1"/>
</dbReference>
<dbReference type="AlphaFoldDB" id="A0A9D2N3Q2"/>